<dbReference type="HOGENOM" id="CLU_150781_0_0_1"/>
<proteinExistence type="predicted"/>
<protein>
    <submittedName>
        <fullName evidence="2">Uncharacterized protein</fullName>
    </submittedName>
</protein>
<feature type="signal peptide" evidence="1">
    <location>
        <begin position="1"/>
        <end position="15"/>
    </location>
</feature>
<dbReference type="KEGG" id="pfy:PFICI_12125"/>
<dbReference type="AlphaFoldDB" id="W3WSB5"/>
<dbReference type="InParanoid" id="W3WSB5"/>
<sequence>MQLTFATLFAAAASASTLTQRDAGSYAITDFYASCIPHSTLCSYQFEVDAATNCTILLQGPDYLPAVALTGCEDAAYSWSVAKTDDAGLELSVTTVSTDDPATNVTGVYDITSDELVVTNNGASSSQSYVGPLDFTVDTA</sequence>
<organism evidence="2 3">
    <name type="scientific">Pestalotiopsis fici (strain W106-1 / CGMCC3.15140)</name>
    <dbReference type="NCBI Taxonomy" id="1229662"/>
    <lineage>
        <taxon>Eukaryota</taxon>
        <taxon>Fungi</taxon>
        <taxon>Dikarya</taxon>
        <taxon>Ascomycota</taxon>
        <taxon>Pezizomycotina</taxon>
        <taxon>Sordariomycetes</taxon>
        <taxon>Xylariomycetidae</taxon>
        <taxon>Amphisphaeriales</taxon>
        <taxon>Sporocadaceae</taxon>
        <taxon>Pestalotiopsis</taxon>
    </lineage>
</organism>
<keyword evidence="1" id="KW-0732">Signal</keyword>
<dbReference type="OMA" id="QLAMETH"/>
<keyword evidence="3" id="KW-1185">Reference proteome</keyword>
<accession>W3WSB5</accession>
<evidence type="ECO:0000313" key="3">
    <source>
        <dbReference type="Proteomes" id="UP000030651"/>
    </source>
</evidence>
<dbReference type="RefSeq" id="XP_007838897.1">
    <property type="nucleotide sequence ID" value="XM_007840706.1"/>
</dbReference>
<name>W3WSB5_PESFW</name>
<dbReference type="Proteomes" id="UP000030651">
    <property type="component" value="Unassembled WGS sequence"/>
</dbReference>
<gene>
    <name evidence="2" type="ORF">PFICI_12125</name>
</gene>
<feature type="chain" id="PRO_5012226740" evidence="1">
    <location>
        <begin position="16"/>
        <end position="140"/>
    </location>
</feature>
<reference evidence="3" key="1">
    <citation type="journal article" date="2015" name="BMC Genomics">
        <title>Genomic and transcriptomic analysis of the endophytic fungus Pestalotiopsis fici reveals its lifestyle and high potential for synthesis of natural products.</title>
        <authorList>
            <person name="Wang X."/>
            <person name="Zhang X."/>
            <person name="Liu L."/>
            <person name="Xiang M."/>
            <person name="Wang W."/>
            <person name="Sun X."/>
            <person name="Che Y."/>
            <person name="Guo L."/>
            <person name="Liu G."/>
            <person name="Guo L."/>
            <person name="Wang C."/>
            <person name="Yin W.B."/>
            <person name="Stadler M."/>
            <person name="Zhang X."/>
            <person name="Liu X."/>
        </authorList>
    </citation>
    <scope>NUCLEOTIDE SEQUENCE [LARGE SCALE GENOMIC DNA]</scope>
    <source>
        <strain evidence="3">W106-1 / CGMCC3.15140</strain>
    </source>
</reference>
<evidence type="ECO:0000256" key="1">
    <source>
        <dbReference type="SAM" id="SignalP"/>
    </source>
</evidence>
<dbReference type="OrthoDB" id="3679184at2759"/>
<dbReference type="GeneID" id="19277138"/>
<dbReference type="EMBL" id="KI912117">
    <property type="protein sequence ID" value="ETS76738.1"/>
    <property type="molecule type" value="Genomic_DNA"/>
</dbReference>
<evidence type="ECO:0000313" key="2">
    <source>
        <dbReference type="EMBL" id="ETS76738.1"/>
    </source>
</evidence>